<sequence length="48" mass="5402">MPNNDISNVPNTMDFTVGSGKKATYHKKDMIFLSSTLRCRKAISRIDV</sequence>
<proteinExistence type="predicted"/>
<gene>
    <name evidence="1" type="ORF">LRHMDP3_2014</name>
</gene>
<dbReference type="Proteomes" id="UP000009352">
    <property type="component" value="Unassembled WGS sequence"/>
</dbReference>
<organism evidence="1 2">
    <name type="scientific">Lacticaseibacillus rhamnosus LRHMDP3</name>
    <dbReference type="NCBI Taxonomy" id="1203259"/>
    <lineage>
        <taxon>Bacteria</taxon>
        <taxon>Bacillati</taxon>
        <taxon>Bacillota</taxon>
        <taxon>Bacilli</taxon>
        <taxon>Lactobacillales</taxon>
        <taxon>Lactobacillaceae</taxon>
        <taxon>Lacticaseibacillus</taxon>
    </lineage>
</organism>
<reference evidence="1 2" key="1">
    <citation type="journal article" date="2013" name="Genome Announc.">
        <title>Draft Genome Sequence of Staphylococcus simulans UMC-CNS-990, Isolated from a Case of Chronic Bovine Mastitis.</title>
        <authorList>
            <person name="Calcutt M.J."/>
            <person name="Foecking M.F."/>
            <person name="Hsieh H.Y."/>
            <person name="Perry J."/>
            <person name="Stewart G.C."/>
            <person name="Middleton J.R."/>
        </authorList>
    </citation>
    <scope>NUCLEOTIDE SEQUENCE [LARGE SCALE GENOMIC DNA]</scope>
    <source>
        <strain evidence="1 2">LRHMDP3</strain>
    </source>
</reference>
<dbReference type="EMBL" id="AMQX01000011">
    <property type="protein sequence ID" value="EKS49903.1"/>
    <property type="molecule type" value="Genomic_DNA"/>
</dbReference>
<accession>A0AB33XSY2</accession>
<comment type="caution">
    <text evidence="1">The sequence shown here is derived from an EMBL/GenBank/DDBJ whole genome shotgun (WGS) entry which is preliminary data.</text>
</comment>
<dbReference type="AlphaFoldDB" id="A0AB33XSY2"/>
<evidence type="ECO:0000313" key="1">
    <source>
        <dbReference type="EMBL" id="EKS49903.1"/>
    </source>
</evidence>
<name>A0AB33XSY2_LACRH</name>
<protein>
    <submittedName>
        <fullName evidence="1">Uncharacterized protein</fullName>
    </submittedName>
</protein>
<evidence type="ECO:0000313" key="2">
    <source>
        <dbReference type="Proteomes" id="UP000009352"/>
    </source>
</evidence>